<feature type="transmembrane region" description="Helical" evidence="14">
    <location>
        <begin position="566"/>
        <end position="583"/>
    </location>
</feature>
<evidence type="ECO:0000256" key="10">
    <source>
        <dbReference type="ARBA" id="ARBA00023136"/>
    </source>
</evidence>
<feature type="region of interest" description="Disordered" evidence="13">
    <location>
        <begin position="116"/>
        <end position="151"/>
    </location>
</feature>
<dbReference type="GO" id="GO:0009306">
    <property type="term" value="P:protein secretion"/>
    <property type="evidence" value="ECO:0007669"/>
    <property type="project" value="InterPro"/>
</dbReference>
<keyword evidence="6 14" id="KW-0812">Transmembrane</keyword>
<comment type="caution">
    <text evidence="16">The sequence shown here is derived from an EMBL/GenBank/DDBJ whole genome shotgun (WGS) entry which is preliminary data.</text>
</comment>
<keyword evidence="17" id="KW-0969">Cilium</keyword>
<sequence>MRRITAVTLLLFFTAGIAQADDVPPRRFVSEAHRSNAPAPPAQSPVAEEATTPGEQFFGNQPSFPSPNEARRTTTVQFVSSSQEEPIEEETPPVEPAPPIAKPAHLEAEPAPAQPVFAEPQSNTPIHLEPPAARPLPTLERPGTNASADSRLSSPMASIATIGGSLAVVLGLFFIMAWFMRRNMPRGNARLPDEIVQVLGQSTLGNRQPVQLIRCGNKLVLLATTPQGLTPLTEITDPLEVDRLAGLCLQSQPYSATQAFGQLLHQQSSDSTGNRNRTSGLDSLNDLAASRLEQLRDRAASRRREALNRWYGSSARRWMALMVAVFAMFGFLRSVDAQDAEPPQLPTVESANLPATLELPEQWIGDPREWTKPERLSSTLQVMLLLTVISLAPSVLIMSTCFIRIIVVLGILRQALGTQQLPPSQVITSIALFMTLLVMSPVWKQVYDDAIKPYTNQEIDLEEAWEKGVKPMHRFMSLQIERTGNSEDVWLFLEYMPNTPEPKTYEEVPLEALLPAFMLSELKTAFLIGFQIFLPFVILDIVIASVMIAMGMLMLPPVLISLPFKLLLFVLVDGWHLVVGMLLESFQTFTG</sequence>
<evidence type="ECO:0000256" key="12">
    <source>
        <dbReference type="ARBA" id="ARBA00023225"/>
    </source>
</evidence>
<evidence type="ECO:0000313" key="18">
    <source>
        <dbReference type="Proteomes" id="UP001152797"/>
    </source>
</evidence>
<dbReference type="InterPro" id="IPR005838">
    <property type="entry name" value="T3SS_IM_P"/>
</dbReference>
<reference evidence="17 18" key="2">
    <citation type="submission" date="2024-05" db="EMBL/GenBank/DDBJ databases">
        <authorList>
            <person name="Chen Y."/>
            <person name="Shah S."/>
            <person name="Dougan E. K."/>
            <person name="Thang M."/>
            <person name="Chan C."/>
        </authorList>
    </citation>
    <scope>NUCLEOTIDE SEQUENCE [LARGE SCALE GENOMIC DNA]</scope>
</reference>
<dbReference type="NCBIfam" id="TIGR01103">
    <property type="entry name" value="fliP"/>
    <property type="match status" value="1"/>
</dbReference>
<gene>
    <name evidence="16" type="ORF">C1SCF055_LOCUS87</name>
</gene>
<name>A0A9P1FF32_9DINO</name>
<evidence type="ECO:0000256" key="7">
    <source>
        <dbReference type="ARBA" id="ARBA00022795"/>
    </source>
</evidence>
<evidence type="ECO:0000256" key="6">
    <source>
        <dbReference type="ARBA" id="ARBA00022692"/>
    </source>
</evidence>
<feature type="signal peptide" evidence="15">
    <location>
        <begin position="1"/>
        <end position="20"/>
    </location>
</feature>
<dbReference type="GO" id="GO:0005886">
    <property type="term" value="C:plasma membrane"/>
    <property type="evidence" value="ECO:0007669"/>
    <property type="project" value="UniProtKB-SubCell"/>
</dbReference>
<evidence type="ECO:0000256" key="9">
    <source>
        <dbReference type="ARBA" id="ARBA00022989"/>
    </source>
</evidence>
<feature type="region of interest" description="Disordered" evidence="13">
    <location>
        <begin position="28"/>
        <end position="101"/>
    </location>
</feature>
<keyword evidence="4" id="KW-0813">Transport</keyword>
<evidence type="ECO:0000313" key="17">
    <source>
        <dbReference type="EMBL" id="CAL4758809.1"/>
    </source>
</evidence>
<evidence type="ECO:0000313" key="16">
    <source>
        <dbReference type="EMBL" id="CAI3971497.1"/>
    </source>
</evidence>
<dbReference type="NCBIfam" id="NF009438">
    <property type="entry name" value="PRK12797.1"/>
    <property type="match status" value="1"/>
</dbReference>
<dbReference type="PRINTS" id="PR01302">
    <property type="entry name" value="TYPE3IMPPROT"/>
</dbReference>
<accession>A0A9P1FF32</accession>
<keyword evidence="12" id="KW-1006">Bacterial flagellum protein export</keyword>
<reference evidence="16" key="1">
    <citation type="submission" date="2022-10" db="EMBL/GenBank/DDBJ databases">
        <authorList>
            <person name="Chen Y."/>
            <person name="Dougan E. K."/>
            <person name="Chan C."/>
            <person name="Rhodes N."/>
            <person name="Thang M."/>
        </authorList>
    </citation>
    <scope>NUCLEOTIDE SEQUENCE</scope>
</reference>
<keyword evidence="9 14" id="KW-1133">Transmembrane helix</keyword>
<keyword evidence="10 14" id="KW-0472">Membrane</keyword>
<feature type="transmembrane region" description="Helical" evidence="14">
    <location>
        <begin position="525"/>
        <end position="554"/>
    </location>
</feature>
<comment type="subcellular location">
    <subcellularLocation>
        <location evidence="1">Bacterial flagellum basal body</location>
    </subcellularLocation>
    <subcellularLocation>
        <location evidence="2">Cell membrane</location>
        <topology evidence="2">Multi-pass membrane protein</topology>
    </subcellularLocation>
</comment>
<keyword evidence="17" id="KW-0966">Cell projection</keyword>
<feature type="chain" id="PRO_5043272053" description="Flagellar biosynthetic protein FliP" evidence="15">
    <location>
        <begin position="21"/>
        <end position="591"/>
    </location>
</feature>
<keyword evidence="11" id="KW-0975">Bacterial flagellum</keyword>
<proteinExistence type="predicted"/>
<dbReference type="EMBL" id="CAMXCT020000001">
    <property type="protein sequence ID" value="CAL1124872.1"/>
    <property type="molecule type" value="Genomic_DNA"/>
</dbReference>
<dbReference type="EMBL" id="CAMXCT030000001">
    <property type="protein sequence ID" value="CAL4758809.1"/>
    <property type="molecule type" value="Genomic_DNA"/>
</dbReference>
<dbReference type="EMBL" id="CAMXCT010000001">
    <property type="protein sequence ID" value="CAI3971497.1"/>
    <property type="molecule type" value="Genomic_DNA"/>
</dbReference>
<dbReference type="OrthoDB" id="5597762at2759"/>
<evidence type="ECO:0000256" key="11">
    <source>
        <dbReference type="ARBA" id="ARBA00023143"/>
    </source>
</evidence>
<dbReference type="Pfam" id="PF04347">
    <property type="entry name" value="FliO"/>
    <property type="match status" value="1"/>
</dbReference>
<evidence type="ECO:0000256" key="1">
    <source>
        <dbReference type="ARBA" id="ARBA00004117"/>
    </source>
</evidence>
<feature type="transmembrane region" description="Helical" evidence="14">
    <location>
        <begin position="156"/>
        <end position="180"/>
    </location>
</feature>
<keyword evidence="18" id="KW-1185">Reference proteome</keyword>
<evidence type="ECO:0000256" key="14">
    <source>
        <dbReference type="SAM" id="Phobius"/>
    </source>
</evidence>
<dbReference type="Proteomes" id="UP001152797">
    <property type="component" value="Unassembled WGS sequence"/>
</dbReference>
<dbReference type="PANTHER" id="PTHR30587:SF0">
    <property type="entry name" value="FLAGELLAR BIOSYNTHETIC PROTEIN FLIP"/>
    <property type="match status" value="1"/>
</dbReference>
<dbReference type="PROSITE" id="PS01061">
    <property type="entry name" value="FLIP_2"/>
    <property type="match status" value="1"/>
</dbReference>
<feature type="transmembrane region" description="Helical" evidence="14">
    <location>
        <begin position="424"/>
        <end position="443"/>
    </location>
</feature>
<keyword evidence="5" id="KW-1003">Cell membrane</keyword>
<keyword evidence="8" id="KW-0653">Protein transport</keyword>
<evidence type="ECO:0000256" key="2">
    <source>
        <dbReference type="ARBA" id="ARBA00004651"/>
    </source>
</evidence>
<evidence type="ECO:0000256" key="13">
    <source>
        <dbReference type="SAM" id="MobiDB-lite"/>
    </source>
</evidence>
<organism evidence="16">
    <name type="scientific">Cladocopium goreaui</name>
    <dbReference type="NCBI Taxonomy" id="2562237"/>
    <lineage>
        <taxon>Eukaryota</taxon>
        <taxon>Sar</taxon>
        <taxon>Alveolata</taxon>
        <taxon>Dinophyceae</taxon>
        <taxon>Suessiales</taxon>
        <taxon>Symbiodiniaceae</taxon>
        <taxon>Cladocopium</taxon>
    </lineage>
</organism>
<keyword evidence="17" id="KW-0282">Flagellum</keyword>
<evidence type="ECO:0000256" key="8">
    <source>
        <dbReference type="ARBA" id="ARBA00022927"/>
    </source>
</evidence>
<evidence type="ECO:0000256" key="3">
    <source>
        <dbReference type="ARBA" id="ARBA00021714"/>
    </source>
</evidence>
<keyword evidence="15" id="KW-0732">Signal</keyword>
<evidence type="ECO:0000256" key="5">
    <source>
        <dbReference type="ARBA" id="ARBA00022475"/>
    </source>
</evidence>
<dbReference type="PRINTS" id="PR00951">
    <property type="entry name" value="FLGBIOSNFLIP"/>
</dbReference>
<dbReference type="Pfam" id="PF00813">
    <property type="entry name" value="FliP"/>
    <property type="match status" value="1"/>
</dbReference>
<dbReference type="InterPro" id="IPR005837">
    <property type="entry name" value="FliP"/>
</dbReference>
<keyword evidence="7" id="KW-1005">Bacterial flagellum biogenesis</keyword>
<dbReference type="PANTHER" id="PTHR30587">
    <property type="entry name" value="FLAGELLAR BIOSYNTHETIC PROTEIN FLIP"/>
    <property type="match status" value="1"/>
</dbReference>
<evidence type="ECO:0000256" key="4">
    <source>
        <dbReference type="ARBA" id="ARBA00022448"/>
    </source>
</evidence>
<protein>
    <recommendedName>
        <fullName evidence="3">Flagellar biosynthetic protein FliP</fullName>
    </recommendedName>
</protein>
<evidence type="ECO:0000256" key="15">
    <source>
        <dbReference type="SAM" id="SignalP"/>
    </source>
</evidence>
<feature type="transmembrane region" description="Helical" evidence="14">
    <location>
        <begin position="382"/>
        <end position="412"/>
    </location>
</feature>
<feature type="compositionally biased region" description="Polar residues" evidence="13">
    <location>
        <begin position="73"/>
        <end position="83"/>
    </location>
</feature>
<dbReference type="AlphaFoldDB" id="A0A9P1FF32"/>
<dbReference type="InterPro" id="IPR022781">
    <property type="entry name" value="Flagellar_biosynth_FliO"/>
</dbReference>